<dbReference type="Pfam" id="PF00171">
    <property type="entry name" value="Aldedh"/>
    <property type="match status" value="1"/>
</dbReference>
<evidence type="ECO:0000256" key="1">
    <source>
        <dbReference type="ARBA" id="ARBA00009986"/>
    </source>
</evidence>
<evidence type="ECO:0000259" key="5">
    <source>
        <dbReference type="Pfam" id="PF00171"/>
    </source>
</evidence>
<dbReference type="Gene3D" id="3.40.605.10">
    <property type="entry name" value="Aldehyde Dehydrogenase, Chain A, domain 1"/>
    <property type="match status" value="1"/>
</dbReference>
<proteinExistence type="inferred from homology"/>
<reference evidence="6 7" key="1">
    <citation type="submission" date="2016-11" db="EMBL/GenBank/DDBJ databases">
        <authorList>
            <person name="Jaros S."/>
            <person name="Januszkiewicz K."/>
            <person name="Wedrychowicz H."/>
        </authorList>
    </citation>
    <scope>NUCLEOTIDE SEQUENCE [LARGE SCALE GENOMIC DNA]</scope>
    <source>
        <strain evidence="6 7">Con a/3</strain>
    </source>
</reference>
<dbReference type="GO" id="GO:0004777">
    <property type="term" value="F:succinate-semialdehyde dehydrogenase (NAD+) activity"/>
    <property type="evidence" value="ECO:0007669"/>
    <property type="project" value="TreeGrafter"/>
</dbReference>
<feature type="domain" description="Aldehyde dehydrogenase" evidence="5">
    <location>
        <begin position="20"/>
        <end position="482"/>
    </location>
</feature>
<feature type="active site" evidence="3">
    <location>
        <position position="251"/>
    </location>
</feature>
<comment type="caution">
    <text evidence="6">The sequence shown here is derived from an EMBL/GenBank/DDBJ whole genome shotgun (WGS) entry which is preliminary data.</text>
</comment>
<dbReference type="FunFam" id="3.40.605.10:FF:000005">
    <property type="entry name" value="Succinate-semialdehyde dehydrogenase I"/>
    <property type="match status" value="1"/>
</dbReference>
<dbReference type="InterPro" id="IPR016163">
    <property type="entry name" value="Ald_DH_C"/>
</dbReference>
<dbReference type="GO" id="GO:0009450">
    <property type="term" value="P:gamma-aminobutyric acid catabolic process"/>
    <property type="evidence" value="ECO:0007669"/>
    <property type="project" value="TreeGrafter"/>
</dbReference>
<evidence type="ECO:0000256" key="3">
    <source>
        <dbReference type="PROSITE-ProRule" id="PRU10007"/>
    </source>
</evidence>
<dbReference type="PANTHER" id="PTHR43353:SF5">
    <property type="entry name" value="SUCCINATE-SEMIALDEHYDE DEHYDROGENASE, MITOCHONDRIAL"/>
    <property type="match status" value="1"/>
</dbReference>
<dbReference type="Proteomes" id="UP000188597">
    <property type="component" value="Unassembled WGS sequence"/>
</dbReference>
<dbReference type="InterPro" id="IPR050740">
    <property type="entry name" value="Aldehyde_DH_Superfamily"/>
</dbReference>
<dbReference type="PROSITE" id="PS00687">
    <property type="entry name" value="ALDEHYDE_DEHYDR_GLU"/>
    <property type="match status" value="1"/>
</dbReference>
<dbReference type="AlphaFoldDB" id="A0A1V3GCG2"/>
<dbReference type="EMBL" id="MQMF01000001">
    <property type="protein sequence ID" value="OOE14540.1"/>
    <property type="molecule type" value="Genomic_DNA"/>
</dbReference>
<dbReference type="CDD" id="cd07103">
    <property type="entry name" value="ALDH_F5_SSADH_GabD"/>
    <property type="match status" value="1"/>
</dbReference>
<keyword evidence="2 4" id="KW-0560">Oxidoreductase</keyword>
<accession>A0A1V3GCG2</accession>
<dbReference type="FunFam" id="3.40.309.10:FF:000004">
    <property type="entry name" value="Succinate-semialdehyde dehydrogenase I"/>
    <property type="match status" value="1"/>
</dbReference>
<dbReference type="PROSITE" id="PS00070">
    <property type="entry name" value="ALDEHYDE_DEHYDR_CYS"/>
    <property type="match status" value="1"/>
</dbReference>
<sequence length="493" mass="53763">MNMEKTTLNYLWIKGERVSTSESIDVINPATGEVIDQVPNGGEKETKLAINAAYEAFKPWKKLTPEKRESYLVKWADNLLENRDELAAILTEEQGKPLSESRGEIEGCATFIRWYAEEGKRVYGEVITGSKENQRISVIKQPVGVCGLITPWNFPGAMVARKTAPALAAGCTVVVKPASETPRIAIAIFEQLMKTGIPAGVANLVTGKASVIGETLFEDRRVKKISFTGSTEIGKQLMKRAADQVKRISLELGGNAPAIVFPDANLDLAAKAIVDNKFENCGQMCNGINVIYAHEEIKEKLTEKIVNLVKELKVGSGSVPGSDPGTDPIQIGPLVNEAALKNVEQLLQDAEEKGATVETGGERTSDSTGYFFQPTVLSDVTLDMKLTQDEIFGPVAPILSFQREQEVVEFTEKSPYGLAAYFFTRDVNRVYRMAEELDSGMIGVNGTSLSVPQAPFGGIKESGIGREGGFYGLEEFLELKYISLTLENEEGGY</sequence>
<comment type="similarity">
    <text evidence="1 4">Belongs to the aldehyde dehydrogenase family.</text>
</comment>
<dbReference type="Gene3D" id="3.40.309.10">
    <property type="entry name" value="Aldehyde Dehydrogenase, Chain A, domain 2"/>
    <property type="match status" value="1"/>
</dbReference>
<evidence type="ECO:0000313" key="7">
    <source>
        <dbReference type="Proteomes" id="UP000188597"/>
    </source>
</evidence>
<name>A0A1V3GCG2_9BACL</name>
<evidence type="ECO:0000256" key="2">
    <source>
        <dbReference type="ARBA" id="ARBA00023002"/>
    </source>
</evidence>
<organism evidence="6 7">
    <name type="scientific">Fictibacillus arsenicus</name>
    <dbReference type="NCBI Taxonomy" id="255247"/>
    <lineage>
        <taxon>Bacteria</taxon>
        <taxon>Bacillati</taxon>
        <taxon>Bacillota</taxon>
        <taxon>Bacilli</taxon>
        <taxon>Bacillales</taxon>
        <taxon>Fictibacillaceae</taxon>
        <taxon>Fictibacillus</taxon>
    </lineage>
</organism>
<dbReference type="InterPro" id="IPR016161">
    <property type="entry name" value="Ald_DH/histidinol_DH"/>
</dbReference>
<dbReference type="InterPro" id="IPR016160">
    <property type="entry name" value="Ald_DH_CS_CYS"/>
</dbReference>
<dbReference type="InterPro" id="IPR029510">
    <property type="entry name" value="Ald_DH_CS_GLU"/>
</dbReference>
<dbReference type="PANTHER" id="PTHR43353">
    <property type="entry name" value="SUCCINATE-SEMIALDEHYDE DEHYDROGENASE, MITOCHONDRIAL"/>
    <property type="match status" value="1"/>
</dbReference>
<dbReference type="OrthoDB" id="9762913at2"/>
<gene>
    <name evidence="6" type="primary">gabD</name>
    <name evidence="6" type="ORF">UN64_04930</name>
</gene>
<evidence type="ECO:0000256" key="4">
    <source>
        <dbReference type="RuleBase" id="RU003345"/>
    </source>
</evidence>
<dbReference type="SUPFAM" id="SSF53720">
    <property type="entry name" value="ALDH-like"/>
    <property type="match status" value="1"/>
</dbReference>
<dbReference type="InterPro" id="IPR015590">
    <property type="entry name" value="Aldehyde_DH_dom"/>
</dbReference>
<dbReference type="InterPro" id="IPR016162">
    <property type="entry name" value="Ald_DH_N"/>
</dbReference>
<protein>
    <submittedName>
        <fullName evidence="6">Succinate-semialdehyde dehydrogenase (NADP(+))</fullName>
    </submittedName>
</protein>
<evidence type="ECO:0000313" key="6">
    <source>
        <dbReference type="EMBL" id="OOE14540.1"/>
    </source>
</evidence>